<keyword evidence="6 11" id="KW-0479">Metal-binding</keyword>
<dbReference type="Proteomes" id="UP000184442">
    <property type="component" value="Unassembled WGS sequence"/>
</dbReference>
<dbReference type="GO" id="GO:0030170">
    <property type="term" value="F:pyridoxal phosphate binding"/>
    <property type="evidence" value="ECO:0007669"/>
    <property type="project" value="UniProtKB-UniRule"/>
</dbReference>
<feature type="binding site" evidence="11">
    <location>
        <begin position="72"/>
        <end position="73"/>
    </location>
    <ligand>
        <name>pyridoxal 5'-phosphate</name>
        <dbReference type="ChEBI" id="CHEBI:597326"/>
    </ligand>
</feature>
<dbReference type="SUPFAM" id="SSF53383">
    <property type="entry name" value="PLP-dependent transferases"/>
    <property type="match status" value="1"/>
</dbReference>
<dbReference type="GO" id="GO:0044571">
    <property type="term" value="P:[2Fe-2S] cluster assembly"/>
    <property type="evidence" value="ECO:0007669"/>
    <property type="project" value="UniProtKB-UniRule"/>
</dbReference>
<evidence type="ECO:0000259" key="13">
    <source>
        <dbReference type="Pfam" id="PF00266"/>
    </source>
</evidence>
<dbReference type="GO" id="GO:1990221">
    <property type="term" value="C:L-cysteine desulfurase complex"/>
    <property type="evidence" value="ECO:0007669"/>
    <property type="project" value="UniProtKB-ARBA"/>
</dbReference>
<dbReference type="PIRSF" id="PIRSF005572">
    <property type="entry name" value="NifS"/>
    <property type="match status" value="1"/>
</dbReference>
<dbReference type="GO" id="GO:0046872">
    <property type="term" value="F:metal ion binding"/>
    <property type="evidence" value="ECO:0007669"/>
    <property type="project" value="UniProtKB-KW"/>
</dbReference>
<dbReference type="OrthoDB" id="9808002at2"/>
<feature type="binding site" description="via persulfide group" evidence="11">
    <location>
        <position position="326"/>
    </location>
    <ligand>
        <name>[2Fe-2S] cluster</name>
        <dbReference type="ChEBI" id="CHEBI:190135"/>
        <note>ligand shared with IscU</note>
    </ligand>
</feature>
<accession>A0A1M6F1M3</accession>
<dbReference type="RefSeq" id="WP_073025851.1">
    <property type="nucleotide sequence ID" value="NZ_FQZS01000011.1"/>
</dbReference>
<comment type="subcellular location">
    <subcellularLocation>
        <location evidence="11">Cytoplasm</location>
    </subcellularLocation>
</comment>
<evidence type="ECO:0000313" key="15">
    <source>
        <dbReference type="Proteomes" id="UP000184442"/>
    </source>
</evidence>
<feature type="binding site" evidence="11">
    <location>
        <position position="180"/>
    </location>
    <ligand>
        <name>pyridoxal 5'-phosphate</name>
        <dbReference type="ChEBI" id="CHEBI:597326"/>
    </ligand>
</feature>
<dbReference type="GO" id="GO:0006520">
    <property type="term" value="P:amino acid metabolic process"/>
    <property type="evidence" value="ECO:0007669"/>
    <property type="project" value="InterPro"/>
</dbReference>
<feature type="binding site" evidence="11">
    <location>
        <begin position="200"/>
        <end position="202"/>
    </location>
    <ligand>
        <name>pyridoxal 5'-phosphate</name>
        <dbReference type="ChEBI" id="CHEBI:597326"/>
    </ligand>
</feature>
<comment type="pathway">
    <text evidence="11">Cofactor biosynthesis; iron-sulfur cluster biosynthesis.</text>
</comment>
<dbReference type="InterPro" id="IPR015422">
    <property type="entry name" value="PyrdxlP-dep_Trfase_small"/>
</dbReference>
<organism evidence="14 15">
    <name type="scientific">Lutispora thermophila DSM 19022</name>
    <dbReference type="NCBI Taxonomy" id="1122184"/>
    <lineage>
        <taxon>Bacteria</taxon>
        <taxon>Bacillati</taxon>
        <taxon>Bacillota</taxon>
        <taxon>Clostridia</taxon>
        <taxon>Lutisporales</taxon>
        <taxon>Lutisporaceae</taxon>
        <taxon>Lutispora</taxon>
    </lineage>
</organism>
<dbReference type="Gene3D" id="3.40.640.10">
    <property type="entry name" value="Type I PLP-dependent aspartate aminotransferase-like (Major domain)"/>
    <property type="match status" value="1"/>
</dbReference>
<dbReference type="Pfam" id="PF00266">
    <property type="entry name" value="Aminotran_5"/>
    <property type="match status" value="1"/>
</dbReference>
<reference evidence="14 15" key="1">
    <citation type="submission" date="2016-11" db="EMBL/GenBank/DDBJ databases">
        <authorList>
            <person name="Jaros S."/>
            <person name="Januszkiewicz K."/>
            <person name="Wedrychowicz H."/>
        </authorList>
    </citation>
    <scope>NUCLEOTIDE SEQUENCE [LARGE SCALE GENOMIC DNA]</scope>
    <source>
        <strain evidence="14 15">DSM 19022</strain>
    </source>
</reference>
<dbReference type="InterPro" id="IPR015424">
    <property type="entry name" value="PyrdxlP-dep_Trfase"/>
</dbReference>
<comment type="function">
    <text evidence="11">Master enzyme that delivers sulfur to a number of partners involved in Fe-S cluster assembly, tRNA modification or cofactor biosynthesis. Catalyzes the removal of elemental sulfur atoms from cysteine to produce alanine. Functions as a sulfur delivery protein for Fe-S cluster synthesis onto IscU, an Fe-S scaffold assembly protein, as well as other S acceptor proteins.</text>
</comment>
<dbReference type="InterPro" id="IPR017772">
    <property type="entry name" value="Cys_deSase_NifS_bac/arc"/>
</dbReference>
<feature type="binding site" evidence="11">
    <location>
        <position position="238"/>
    </location>
    <ligand>
        <name>pyridoxal 5'-phosphate</name>
        <dbReference type="ChEBI" id="CHEBI:597326"/>
    </ligand>
</feature>
<feature type="modified residue" description="N6-(pyridoxal phosphate)lysine" evidence="11">
    <location>
        <position position="203"/>
    </location>
</feature>
<dbReference type="Gene3D" id="1.10.260.50">
    <property type="match status" value="1"/>
</dbReference>
<comment type="catalytic activity">
    <reaction evidence="10 11">
        <text>(sulfur carrier)-H + L-cysteine = (sulfur carrier)-SH + L-alanine</text>
        <dbReference type="Rhea" id="RHEA:43892"/>
        <dbReference type="Rhea" id="RHEA-COMP:14737"/>
        <dbReference type="Rhea" id="RHEA-COMP:14739"/>
        <dbReference type="ChEBI" id="CHEBI:29917"/>
        <dbReference type="ChEBI" id="CHEBI:35235"/>
        <dbReference type="ChEBI" id="CHEBI:57972"/>
        <dbReference type="ChEBI" id="CHEBI:64428"/>
        <dbReference type="EC" id="2.8.1.7"/>
    </reaction>
</comment>
<keyword evidence="5 11" id="KW-0001">2Fe-2S</keyword>
<evidence type="ECO:0000256" key="10">
    <source>
        <dbReference type="ARBA" id="ARBA00050776"/>
    </source>
</evidence>
<dbReference type="InterPro" id="IPR016454">
    <property type="entry name" value="Cysteine_dSase"/>
</dbReference>
<feature type="active site" description="Cysteine persulfide intermediate" evidence="11">
    <location>
        <position position="326"/>
    </location>
</feature>
<gene>
    <name evidence="11" type="primary">iscS</name>
    <name evidence="14" type="ORF">SAMN02745176_01769</name>
</gene>
<evidence type="ECO:0000256" key="2">
    <source>
        <dbReference type="ARBA" id="ARBA00006490"/>
    </source>
</evidence>
<sequence length="392" mass="43288">MNKRIYLDHSATTKVKPEVLEEMLPVYTEYYGNPSSIYSFGREAKKLVDQARMRVAKALGALPEEIFFTAGGSESDNWVLKGVSYANKNRGNHIITTSIEHHAVLHTCEQLEKEGFEVTYLPVDNYGMIRIEDLKAAITDKTILISIMYANNEIGTIQPIEEIGKIAKERNIYFHTDAVQAIGNVKIDVKAQNIDMLSLSAHKFYGPKGVGALYIRKGTKIANLITGGGQERGRRAGTENVPGIVGLGKAIELATENIDSYNEKLLKLRTKLINGVMEKIPYTRLNGHPEKRLPGNANFCFEYIEGESLLLNLDMKGIAASSGSACTSGSLDPSHVLLAIGLPHEIAHGSLRLTLGDENTEEDVDYVLEVLPEIVQRLRDMSPLYEKVKGGK</sequence>
<comment type="subunit">
    <text evidence="11">Homodimer. Forms a heterotetramer with IscU, interacts with other sulfur acceptors.</text>
</comment>
<evidence type="ECO:0000313" key="14">
    <source>
        <dbReference type="EMBL" id="SHI91546.1"/>
    </source>
</evidence>
<evidence type="ECO:0000256" key="9">
    <source>
        <dbReference type="ARBA" id="ARBA00023014"/>
    </source>
</evidence>
<dbReference type="InterPro" id="IPR010240">
    <property type="entry name" value="Cys_deSase_IscS"/>
</dbReference>
<keyword evidence="8 11" id="KW-0408">Iron</keyword>
<protein>
    <recommendedName>
        <fullName evidence="11">Cysteine desulfurase IscS</fullName>
        <ecNumber evidence="11">2.8.1.7</ecNumber>
    </recommendedName>
</protein>
<keyword evidence="3 11" id="KW-0963">Cytoplasm</keyword>
<keyword evidence="9 11" id="KW-0411">Iron-sulfur</keyword>
<dbReference type="PROSITE" id="PS00595">
    <property type="entry name" value="AA_TRANSFER_CLASS_5"/>
    <property type="match status" value="1"/>
</dbReference>
<dbReference type="NCBIfam" id="TIGR03402">
    <property type="entry name" value="FeS_nifS"/>
    <property type="match status" value="1"/>
</dbReference>
<evidence type="ECO:0000256" key="4">
    <source>
        <dbReference type="ARBA" id="ARBA00022679"/>
    </source>
</evidence>
<evidence type="ECO:0000256" key="3">
    <source>
        <dbReference type="ARBA" id="ARBA00022490"/>
    </source>
</evidence>
<dbReference type="Gene3D" id="3.90.1150.10">
    <property type="entry name" value="Aspartate Aminotransferase, domain 1"/>
    <property type="match status" value="1"/>
</dbReference>
<dbReference type="GO" id="GO:0051537">
    <property type="term" value="F:2 iron, 2 sulfur cluster binding"/>
    <property type="evidence" value="ECO:0007669"/>
    <property type="project" value="UniProtKB-UniRule"/>
</dbReference>
<dbReference type="InterPro" id="IPR015421">
    <property type="entry name" value="PyrdxlP-dep_Trfase_major"/>
</dbReference>
<feature type="binding site" evidence="11">
    <location>
        <position position="152"/>
    </location>
    <ligand>
        <name>pyridoxal 5'-phosphate</name>
        <dbReference type="ChEBI" id="CHEBI:597326"/>
    </ligand>
</feature>
<dbReference type="NCBIfam" id="NF002806">
    <property type="entry name" value="PRK02948.1"/>
    <property type="match status" value="1"/>
</dbReference>
<comment type="cofactor">
    <cofactor evidence="1 11 12">
        <name>pyridoxal 5'-phosphate</name>
        <dbReference type="ChEBI" id="CHEBI:597326"/>
    </cofactor>
</comment>
<dbReference type="InterPro" id="IPR020578">
    <property type="entry name" value="Aminotrans_V_PyrdxlP_BS"/>
</dbReference>
<dbReference type="PANTHER" id="PTHR11601:SF34">
    <property type="entry name" value="CYSTEINE DESULFURASE"/>
    <property type="match status" value="1"/>
</dbReference>
<evidence type="ECO:0000256" key="5">
    <source>
        <dbReference type="ARBA" id="ARBA00022714"/>
    </source>
</evidence>
<evidence type="ECO:0000256" key="6">
    <source>
        <dbReference type="ARBA" id="ARBA00022723"/>
    </source>
</evidence>
<keyword evidence="15" id="KW-1185">Reference proteome</keyword>
<dbReference type="STRING" id="1122184.SAMN02745176_01769"/>
<feature type="domain" description="Aminotransferase class V" evidence="13">
    <location>
        <begin position="5"/>
        <end position="367"/>
    </location>
</feature>
<dbReference type="EC" id="2.8.1.7" evidence="11"/>
<evidence type="ECO:0000256" key="7">
    <source>
        <dbReference type="ARBA" id="ARBA00022898"/>
    </source>
</evidence>
<dbReference type="FunFam" id="3.40.640.10:FF:000003">
    <property type="entry name" value="Cysteine desulfurase IscS"/>
    <property type="match status" value="1"/>
</dbReference>
<evidence type="ECO:0000256" key="8">
    <source>
        <dbReference type="ARBA" id="ARBA00023004"/>
    </source>
</evidence>
<dbReference type="GO" id="GO:0031071">
    <property type="term" value="F:cysteine desulfurase activity"/>
    <property type="evidence" value="ECO:0007669"/>
    <property type="project" value="UniProtKB-UniRule"/>
</dbReference>
<evidence type="ECO:0000256" key="11">
    <source>
        <dbReference type="HAMAP-Rule" id="MF_00331"/>
    </source>
</evidence>
<evidence type="ECO:0000256" key="1">
    <source>
        <dbReference type="ARBA" id="ARBA00001933"/>
    </source>
</evidence>
<dbReference type="EMBL" id="FQZS01000011">
    <property type="protein sequence ID" value="SHI91546.1"/>
    <property type="molecule type" value="Genomic_DNA"/>
</dbReference>
<proteinExistence type="inferred from homology"/>
<dbReference type="PANTHER" id="PTHR11601">
    <property type="entry name" value="CYSTEINE DESULFURYLASE FAMILY MEMBER"/>
    <property type="match status" value="1"/>
</dbReference>
<dbReference type="InterPro" id="IPR000192">
    <property type="entry name" value="Aminotrans_V_dom"/>
</dbReference>
<keyword evidence="7 11" id="KW-0663">Pyridoxal phosphate</keyword>
<comment type="similarity">
    <text evidence="2 11">Belongs to the class-V pyridoxal-phosphate-dependent aminotransferase family. NifS/IscS subfamily.</text>
</comment>
<name>A0A1M6F1M3_9FIRM</name>
<dbReference type="AlphaFoldDB" id="A0A1M6F1M3"/>
<keyword evidence="4 11" id="KW-0808">Transferase</keyword>
<dbReference type="UniPathway" id="UPA00266"/>
<evidence type="ECO:0000256" key="12">
    <source>
        <dbReference type="RuleBase" id="RU004504"/>
    </source>
</evidence>
<dbReference type="HAMAP" id="MF_00331">
    <property type="entry name" value="Cys_desulf_IscS"/>
    <property type="match status" value="1"/>
</dbReference>